<dbReference type="InterPro" id="IPR001128">
    <property type="entry name" value="Cyt_P450"/>
</dbReference>
<dbReference type="Pfam" id="PF00067">
    <property type="entry name" value="p450"/>
    <property type="match status" value="1"/>
</dbReference>
<dbReference type="GO" id="GO:0004497">
    <property type="term" value="F:monooxygenase activity"/>
    <property type="evidence" value="ECO:0007669"/>
    <property type="project" value="UniProtKB-KW"/>
</dbReference>
<dbReference type="SUPFAM" id="SSF48264">
    <property type="entry name" value="Cytochrome P450"/>
    <property type="match status" value="1"/>
</dbReference>
<evidence type="ECO:0000256" key="5">
    <source>
        <dbReference type="ARBA" id="ARBA00023033"/>
    </source>
</evidence>
<protein>
    <recommendedName>
        <fullName evidence="8">Cytochrome P450</fullName>
    </recommendedName>
</protein>
<evidence type="ECO:0008006" key="8">
    <source>
        <dbReference type="Google" id="ProtNLM"/>
    </source>
</evidence>
<accession>A0ABD2USR1</accession>
<keyword evidence="4" id="KW-0408">Iron</keyword>
<reference evidence="6 7" key="1">
    <citation type="submission" date="2024-05" db="EMBL/GenBank/DDBJ databases">
        <title>De novo assembly of an allotetraploid wild potato.</title>
        <authorList>
            <person name="Hosaka A.J."/>
        </authorList>
    </citation>
    <scope>NUCLEOTIDE SEQUENCE [LARGE SCALE GENOMIC DNA]</scope>
    <source>
        <tissue evidence="6">Young leaves</tissue>
    </source>
</reference>
<dbReference type="GO" id="GO:0046872">
    <property type="term" value="F:metal ion binding"/>
    <property type="evidence" value="ECO:0007669"/>
    <property type="project" value="UniProtKB-KW"/>
</dbReference>
<evidence type="ECO:0000256" key="4">
    <source>
        <dbReference type="ARBA" id="ARBA00023004"/>
    </source>
</evidence>
<name>A0ABD2USR1_9SOLN</name>
<keyword evidence="7" id="KW-1185">Reference proteome</keyword>
<evidence type="ECO:0000313" key="6">
    <source>
        <dbReference type="EMBL" id="KAL3371869.1"/>
    </source>
</evidence>
<gene>
    <name evidence="6" type="ORF">AABB24_008418</name>
</gene>
<evidence type="ECO:0000256" key="3">
    <source>
        <dbReference type="ARBA" id="ARBA00023002"/>
    </source>
</evidence>
<proteinExistence type="predicted"/>
<comment type="caution">
    <text evidence="6">The sequence shown here is derived from an EMBL/GenBank/DDBJ whole genome shotgun (WGS) entry which is preliminary data.</text>
</comment>
<evidence type="ECO:0000256" key="2">
    <source>
        <dbReference type="ARBA" id="ARBA00022723"/>
    </source>
</evidence>
<dbReference type="InterPro" id="IPR036396">
    <property type="entry name" value="Cyt_P450_sf"/>
</dbReference>
<sequence>MTIRWAMRLLLAHPEAFHKLRAEIDSKVGNERLLNESDFTNLPYLQCVINETLRLYPPVPLLLPQYSLEDCTIGGNDVPKYTITLGPSIGTPRYGMSLKSLSQRDLRVWKGKKKGSIINLCHLKWGEGDCAGAACNGLTYCFVGFGFVDSVV</sequence>
<dbReference type="PANTHER" id="PTHR24303:SF31">
    <property type="entry name" value="CYTOCHROME P450 307A1-RELATED"/>
    <property type="match status" value="1"/>
</dbReference>
<keyword evidence="3" id="KW-0560">Oxidoreductase</keyword>
<dbReference type="PRINTS" id="PR00463">
    <property type="entry name" value="EP450I"/>
</dbReference>
<dbReference type="PANTHER" id="PTHR24303">
    <property type="entry name" value="HEME-BINDING MONOOXYGENASE FAMILY"/>
    <property type="match status" value="1"/>
</dbReference>
<dbReference type="InterPro" id="IPR002401">
    <property type="entry name" value="Cyt_P450_E_grp-I"/>
</dbReference>
<comment type="cofactor">
    <cofactor evidence="1">
        <name>heme</name>
        <dbReference type="ChEBI" id="CHEBI:30413"/>
    </cofactor>
</comment>
<organism evidence="6 7">
    <name type="scientific">Solanum stoloniferum</name>
    <dbReference type="NCBI Taxonomy" id="62892"/>
    <lineage>
        <taxon>Eukaryota</taxon>
        <taxon>Viridiplantae</taxon>
        <taxon>Streptophyta</taxon>
        <taxon>Embryophyta</taxon>
        <taxon>Tracheophyta</taxon>
        <taxon>Spermatophyta</taxon>
        <taxon>Magnoliopsida</taxon>
        <taxon>eudicotyledons</taxon>
        <taxon>Gunneridae</taxon>
        <taxon>Pentapetalae</taxon>
        <taxon>asterids</taxon>
        <taxon>lamiids</taxon>
        <taxon>Solanales</taxon>
        <taxon>Solanaceae</taxon>
        <taxon>Solanoideae</taxon>
        <taxon>Solaneae</taxon>
        <taxon>Solanum</taxon>
    </lineage>
</organism>
<evidence type="ECO:0000313" key="7">
    <source>
        <dbReference type="Proteomes" id="UP001627284"/>
    </source>
</evidence>
<dbReference type="EMBL" id="JBJKTR010000004">
    <property type="protein sequence ID" value="KAL3371869.1"/>
    <property type="molecule type" value="Genomic_DNA"/>
</dbReference>
<dbReference type="AlphaFoldDB" id="A0ABD2USR1"/>
<dbReference type="Proteomes" id="UP001627284">
    <property type="component" value="Unassembled WGS sequence"/>
</dbReference>
<keyword evidence="2" id="KW-0479">Metal-binding</keyword>
<evidence type="ECO:0000256" key="1">
    <source>
        <dbReference type="ARBA" id="ARBA00001971"/>
    </source>
</evidence>
<dbReference type="Gene3D" id="1.10.630.10">
    <property type="entry name" value="Cytochrome P450"/>
    <property type="match status" value="1"/>
</dbReference>
<keyword evidence="5" id="KW-0503">Monooxygenase</keyword>